<keyword evidence="2" id="KW-0479">Metal-binding</keyword>
<name>A0A1D1UMA4_RAMVA</name>
<proteinExistence type="predicted"/>
<evidence type="ECO:0000256" key="5">
    <source>
        <dbReference type="ARBA" id="ARBA00023015"/>
    </source>
</evidence>
<feature type="compositionally biased region" description="Basic residues" evidence="11">
    <location>
        <begin position="89"/>
        <end position="98"/>
    </location>
</feature>
<keyword evidence="3 10" id="KW-0863">Zinc-finger</keyword>
<evidence type="ECO:0000256" key="8">
    <source>
        <dbReference type="ARBA" id="ARBA00023242"/>
    </source>
</evidence>
<dbReference type="AlphaFoldDB" id="A0A1D1UMA4"/>
<keyword evidence="6" id="KW-0238">DNA-binding</keyword>
<evidence type="ECO:0000256" key="10">
    <source>
        <dbReference type="PROSITE-ProRule" id="PRU00146"/>
    </source>
</evidence>
<dbReference type="GO" id="GO:0045893">
    <property type="term" value="P:positive regulation of DNA-templated transcription"/>
    <property type="evidence" value="ECO:0007669"/>
    <property type="project" value="TreeGrafter"/>
</dbReference>
<dbReference type="InterPro" id="IPR011011">
    <property type="entry name" value="Znf_FYVE_PHD"/>
</dbReference>
<dbReference type="Gene3D" id="2.60.120.650">
    <property type="entry name" value="Cupin"/>
    <property type="match status" value="1"/>
</dbReference>
<dbReference type="GO" id="GO:0003677">
    <property type="term" value="F:DNA binding"/>
    <property type="evidence" value="ECO:0007669"/>
    <property type="project" value="UniProtKB-KW"/>
</dbReference>
<accession>A0A1D1UMA4</accession>
<reference evidence="13 14" key="1">
    <citation type="journal article" date="2016" name="Nat. Commun.">
        <title>Extremotolerant tardigrade genome and improved radiotolerance of human cultured cells by tardigrade-unique protein.</title>
        <authorList>
            <person name="Hashimoto T."/>
            <person name="Horikawa D.D."/>
            <person name="Saito Y."/>
            <person name="Kuwahara H."/>
            <person name="Kozuka-Hata H."/>
            <person name="Shin-I T."/>
            <person name="Minakuchi Y."/>
            <person name="Ohishi K."/>
            <person name="Motoyama A."/>
            <person name="Aizu T."/>
            <person name="Enomoto A."/>
            <person name="Kondo K."/>
            <person name="Tanaka S."/>
            <person name="Hara Y."/>
            <person name="Koshikawa S."/>
            <person name="Sagara H."/>
            <person name="Miura T."/>
            <person name="Yokobori S."/>
            <person name="Miyagawa K."/>
            <person name="Suzuki Y."/>
            <person name="Kubo T."/>
            <person name="Oyama M."/>
            <person name="Kohara Y."/>
            <person name="Fujiyama A."/>
            <person name="Arakawa K."/>
            <person name="Katayama T."/>
            <person name="Toyoda A."/>
            <person name="Kunieda T."/>
        </authorList>
    </citation>
    <scope>NUCLEOTIDE SEQUENCE [LARGE SCALE GENOMIC DNA]</scope>
    <source>
        <strain evidence="13 14">YOKOZUNA-1</strain>
    </source>
</reference>
<dbReference type="InterPro" id="IPR019787">
    <property type="entry name" value="Znf_PHD-finger"/>
</dbReference>
<dbReference type="Proteomes" id="UP000186922">
    <property type="component" value="Unassembled WGS sequence"/>
</dbReference>
<dbReference type="GO" id="GO:0008270">
    <property type="term" value="F:zinc ion binding"/>
    <property type="evidence" value="ECO:0007669"/>
    <property type="project" value="UniProtKB-KW"/>
</dbReference>
<evidence type="ECO:0000256" key="11">
    <source>
        <dbReference type="SAM" id="MobiDB-lite"/>
    </source>
</evidence>
<feature type="domain" description="PHD-type" evidence="12">
    <location>
        <begin position="22"/>
        <end position="74"/>
    </location>
</feature>
<feature type="compositionally biased region" description="Low complexity" evidence="11">
    <location>
        <begin position="206"/>
        <end position="219"/>
    </location>
</feature>
<evidence type="ECO:0000313" key="13">
    <source>
        <dbReference type="EMBL" id="GAU88772.1"/>
    </source>
</evidence>
<dbReference type="STRING" id="947166.A0A1D1UMA4"/>
<feature type="region of interest" description="Disordered" evidence="11">
    <location>
        <begin position="89"/>
        <end position="265"/>
    </location>
</feature>
<dbReference type="PROSITE" id="PS01359">
    <property type="entry name" value="ZF_PHD_1"/>
    <property type="match status" value="1"/>
</dbReference>
<dbReference type="InterPro" id="IPR001965">
    <property type="entry name" value="Znf_PHD"/>
</dbReference>
<evidence type="ECO:0000313" key="14">
    <source>
        <dbReference type="Proteomes" id="UP000186922"/>
    </source>
</evidence>
<keyword evidence="8" id="KW-0539">Nucleus</keyword>
<dbReference type="GO" id="GO:0048188">
    <property type="term" value="C:Set1C/COMPASS complex"/>
    <property type="evidence" value="ECO:0007669"/>
    <property type="project" value="InterPro"/>
</dbReference>
<dbReference type="PANTHER" id="PTHR46174:SF1">
    <property type="entry name" value="CXXC-TYPE ZINC FINGER PROTEIN 1"/>
    <property type="match status" value="1"/>
</dbReference>
<feature type="compositionally biased region" description="Low complexity" evidence="11">
    <location>
        <begin position="115"/>
        <end position="135"/>
    </location>
</feature>
<dbReference type="EMBL" id="BDGG01000001">
    <property type="protein sequence ID" value="GAU88772.1"/>
    <property type="molecule type" value="Genomic_DNA"/>
</dbReference>
<dbReference type="InterPro" id="IPR022056">
    <property type="entry name" value="CpG-bd_C"/>
</dbReference>
<keyword evidence="4" id="KW-0862">Zinc</keyword>
<feature type="compositionally biased region" description="Polar residues" evidence="11">
    <location>
        <begin position="237"/>
        <end position="250"/>
    </location>
</feature>
<sequence length="582" mass="64624">MSDLHFQPQGANKMSHQNDGQEVYCVCRTSDISRFMIACEKCDEWYHGDCIHPPMTAKSSKNIEKYYCEACTKIDPNLVITYKPVKERKKSSSTKKALKTPSAKSAAKKAKRPVSPSLSLHSHTSSKSSAISSKANVKVEPGTDSTSGSSKSSTSDDSDNWDAELKLNAARPRLNSVQSDTPTQPKPRCKPGPKPKLDGVNRQRKPSGASSIKSGGPKKSGTKDIKKGPKKPKSPAVLSTAQPVQNSSLSALAPRVSPPKPPRTIKRKAPIIHRANDDEASYGEPEDYPGFDVDALRQCYGLNCRFAAAPYSKYCSDECGRALARARLLHYMPLRLADTGDVEAAATQANNKEMDEVRKKLAQCKTSLETMTANKMGLERLIIAGKMVEPVSEEKERDSEDEADRNLDVHCITCGAPISSKLAIKHFERCFNRVENQTSYGSLHPAPNSIFCDVFNPKNKTYCKRLKVICPEHYKDAFEDTGVCGFPLPDNKHSFSGVFCNSYRKNCTRHPSWERIRRAEIDLEILRTYIKMEELAEQESVLMRTIQARGGIVQNLLNWTTKNEEPTGTSLKIEQDEDIVCD</sequence>
<dbReference type="SMART" id="SM00249">
    <property type="entry name" value="PHD"/>
    <property type="match status" value="1"/>
</dbReference>
<dbReference type="Pfam" id="PF00628">
    <property type="entry name" value="PHD"/>
    <property type="match status" value="1"/>
</dbReference>
<gene>
    <name evidence="13" type="primary">RvY_01408-1</name>
    <name evidence="13" type="synonym">RvY_01408.1</name>
    <name evidence="13" type="ORF">RvY_01408</name>
</gene>
<evidence type="ECO:0000256" key="6">
    <source>
        <dbReference type="ARBA" id="ARBA00023125"/>
    </source>
</evidence>
<comment type="subcellular location">
    <subcellularLocation>
        <location evidence="1">Nucleus</location>
    </subcellularLocation>
</comment>
<dbReference type="PANTHER" id="PTHR46174">
    <property type="entry name" value="CXXC-TYPE ZINC FINGER PROTEIN 1"/>
    <property type="match status" value="1"/>
</dbReference>
<evidence type="ECO:0000256" key="7">
    <source>
        <dbReference type="ARBA" id="ARBA00023163"/>
    </source>
</evidence>
<dbReference type="InterPro" id="IPR019786">
    <property type="entry name" value="Zinc_finger_PHD-type_CS"/>
</dbReference>
<keyword evidence="7" id="KW-0804">Transcription</keyword>
<evidence type="ECO:0000256" key="4">
    <source>
        <dbReference type="ARBA" id="ARBA00022833"/>
    </source>
</evidence>
<dbReference type="Pfam" id="PF12269">
    <property type="entry name" value="CpG_bind_C"/>
    <property type="match status" value="1"/>
</dbReference>
<dbReference type="OrthoDB" id="419183at2759"/>
<keyword evidence="14" id="KW-1185">Reference proteome</keyword>
<protein>
    <recommendedName>
        <fullName evidence="9">CXXC-type zinc finger protein 1</fullName>
    </recommendedName>
</protein>
<evidence type="ECO:0000256" key="9">
    <source>
        <dbReference type="ARBA" id="ARBA00023828"/>
    </source>
</evidence>
<evidence type="ECO:0000256" key="1">
    <source>
        <dbReference type="ARBA" id="ARBA00004123"/>
    </source>
</evidence>
<comment type="caution">
    <text evidence="13">The sequence shown here is derived from an EMBL/GenBank/DDBJ whole genome shotgun (WGS) entry which is preliminary data.</text>
</comment>
<evidence type="ECO:0000259" key="12">
    <source>
        <dbReference type="PROSITE" id="PS50016"/>
    </source>
</evidence>
<organism evidence="13 14">
    <name type="scientific">Ramazzottius varieornatus</name>
    <name type="common">Water bear</name>
    <name type="synonym">Tardigrade</name>
    <dbReference type="NCBI Taxonomy" id="947166"/>
    <lineage>
        <taxon>Eukaryota</taxon>
        <taxon>Metazoa</taxon>
        <taxon>Ecdysozoa</taxon>
        <taxon>Tardigrada</taxon>
        <taxon>Eutardigrada</taxon>
        <taxon>Parachela</taxon>
        <taxon>Hypsibioidea</taxon>
        <taxon>Ramazzottiidae</taxon>
        <taxon>Ramazzottius</taxon>
    </lineage>
</organism>
<dbReference type="SUPFAM" id="SSF57903">
    <property type="entry name" value="FYVE/PHD zinc finger"/>
    <property type="match status" value="1"/>
</dbReference>
<evidence type="ECO:0000256" key="2">
    <source>
        <dbReference type="ARBA" id="ARBA00022723"/>
    </source>
</evidence>
<feature type="compositionally biased region" description="Low complexity" evidence="11">
    <location>
        <begin position="142"/>
        <end position="155"/>
    </location>
</feature>
<evidence type="ECO:0000256" key="3">
    <source>
        <dbReference type="ARBA" id="ARBA00022771"/>
    </source>
</evidence>
<keyword evidence="5" id="KW-0805">Transcription regulation</keyword>
<dbReference type="PROSITE" id="PS50016">
    <property type="entry name" value="ZF_PHD_2"/>
    <property type="match status" value="1"/>
</dbReference>
<dbReference type="InterPro" id="IPR037869">
    <property type="entry name" value="Spp1/CFP1"/>
</dbReference>